<sequence>MRSQSVLAAAAALAVPALCVNYTYIPSMNPCIPGYTAGSDTVIFTTPYTYAQVMSIIGSYQNLTWSGSPDGSVSLNGTDNTVGTARTYDVSGAHVVETLTLYSKPAAGPYNEVHSLATVTIPALNNLTFY</sequence>
<comment type="caution">
    <text evidence="2">The sequence shown here is derived from an EMBL/GenBank/DDBJ whole genome shotgun (WGS) entry which is preliminary data.</text>
</comment>
<protein>
    <submittedName>
        <fullName evidence="2">Uncharacterized protein</fullName>
    </submittedName>
</protein>
<reference evidence="2 3" key="1">
    <citation type="submission" date="2023-08" db="EMBL/GenBank/DDBJ databases">
        <title>Black Yeasts Isolated from many extreme environments.</title>
        <authorList>
            <person name="Coleine C."/>
            <person name="Stajich J.E."/>
            <person name="Selbmann L."/>
        </authorList>
    </citation>
    <scope>NUCLEOTIDE SEQUENCE [LARGE SCALE GENOMIC DNA]</scope>
    <source>
        <strain evidence="2 3">CCFEE 536</strain>
    </source>
</reference>
<proteinExistence type="predicted"/>
<evidence type="ECO:0000313" key="3">
    <source>
        <dbReference type="Proteomes" id="UP001357485"/>
    </source>
</evidence>
<dbReference type="EMBL" id="JAVRRA010009485">
    <property type="protein sequence ID" value="KAK5247812.1"/>
    <property type="molecule type" value="Genomic_DNA"/>
</dbReference>
<feature type="signal peptide" evidence="1">
    <location>
        <begin position="1"/>
        <end position="19"/>
    </location>
</feature>
<gene>
    <name evidence="2" type="ORF">LTR16_006643</name>
</gene>
<keyword evidence="3" id="KW-1185">Reference proteome</keyword>
<evidence type="ECO:0000313" key="2">
    <source>
        <dbReference type="EMBL" id="KAK5247812.1"/>
    </source>
</evidence>
<keyword evidence="1" id="KW-0732">Signal</keyword>
<feature type="non-terminal residue" evidence="2">
    <location>
        <position position="130"/>
    </location>
</feature>
<organism evidence="2 3">
    <name type="scientific">Cryomyces antarcticus</name>
    <dbReference type="NCBI Taxonomy" id="329879"/>
    <lineage>
        <taxon>Eukaryota</taxon>
        <taxon>Fungi</taxon>
        <taxon>Dikarya</taxon>
        <taxon>Ascomycota</taxon>
        <taxon>Pezizomycotina</taxon>
        <taxon>Dothideomycetes</taxon>
        <taxon>Dothideomycetes incertae sedis</taxon>
        <taxon>Cryomyces</taxon>
    </lineage>
</organism>
<feature type="chain" id="PRO_5046183855" evidence="1">
    <location>
        <begin position="20"/>
        <end position="130"/>
    </location>
</feature>
<name>A0ABR0LVQ0_9PEZI</name>
<evidence type="ECO:0000256" key="1">
    <source>
        <dbReference type="SAM" id="SignalP"/>
    </source>
</evidence>
<dbReference type="Proteomes" id="UP001357485">
    <property type="component" value="Unassembled WGS sequence"/>
</dbReference>
<accession>A0ABR0LVQ0</accession>